<feature type="domain" description="Glycosyltransferase 2-like" evidence="4">
    <location>
        <begin position="44"/>
        <end position="165"/>
    </location>
</feature>
<dbReference type="RefSeq" id="WP_251605208.1">
    <property type="nucleotide sequence ID" value="NZ_JAMQJY010000001.1"/>
</dbReference>
<dbReference type="InterPro" id="IPR039528">
    <property type="entry name" value="DPM1-like"/>
</dbReference>
<evidence type="ECO:0000256" key="3">
    <source>
        <dbReference type="ARBA" id="ARBA00022679"/>
    </source>
</evidence>
<keyword evidence="3" id="KW-0808">Transferase</keyword>
<accession>A0ABT0XH41</accession>
<keyword evidence="6" id="KW-1185">Reference proteome</keyword>
<name>A0ABT0XH41_9BACI</name>
<dbReference type="Pfam" id="PF00535">
    <property type="entry name" value="Glycos_transf_2"/>
    <property type="match status" value="1"/>
</dbReference>
<dbReference type="SUPFAM" id="SSF53448">
    <property type="entry name" value="Nucleotide-diphospho-sugar transferases"/>
    <property type="match status" value="1"/>
</dbReference>
<protein>
    <submittedName>
        <fullName evidence="5">Glycosyltransferase family 2 protein</fullName>
    </submittedName>
</protein>
<sequence>MRNSSSFRVIHDKEAYLNRLHGKSSSVTLPTSEIIRNPKYKLNVIIPAMNEADTLSGVLSEINRFKPDRVIVVVNGAKDRTAQIAKQHGAHVIHYSYPLGNDLGRALGALQSNADIYLFTDADIVIKAEDYLPFIQDIENGKDVSINSIDWITKVKSADTISLARYFLNAIQKKNEIRAENVLTIPHAFSHKALIAIGKTALANPVLAHSIAIDKGLQFSIPHSIDVLAVNKRRANHIPKPGEIMGEAMQRMHGDSLEAFDYLFDTYGPTLHYPNQSFIKPLSYSFRLKWQALSQAKERSVIIFIPNGIDVIKLYEQFQSFNAEFIPILYNENTSACKIFQELAIPCISVDQTYSLGNVFYLGSQIAQGNSLFFHTADIPLDPNSIKMFFREIEEIKIDVCLNDQSSYLQAIEQTELIHIGNKLLNVTAGNHSIQNSSLLIPPFAMKRSVLSMLNQPFFQHLGMTHIKILEQGYQVTAPLHIESMSFVKNNQEELLSSLLTGFDYWIRSYGPRGAFTDGARRRDILDTSTMYLKECISSSRIQKSEINLDTVLEEEPIIHH</sequence>
<gene>
    <name evidence="5" type="ORF">NDM98_05690</name>
</gene>
<proteinExistence type="inferred from homology"/>
<dbReference type="Gene3D" id="3.90.550.10">
    <property type="entry name" value="Spore Coat Polysaccharide Biosynthesis Protein SpsA, Chain A"/>
    <property type="match status" value="1"/>
</dbReference>
<comment type="caution">
    <text evidence="5">The sequence shown here is derived from an EMBL/GenBank/DDBJ whole genome shotgun (WGS) entry which is preliminary data.</text>
</comment>
<dbReference type="PANTHER" id="PTHR43398:SF1">
    <property type="entry name" value="DOLICHOL-PHOSPHATE MANNOSYLTRANSFERASE SUBUNIT 1"/>
    <property type="match status" value="1"/>
</dbReference>
<evidence type="ECO:0000256" key="1">
    <source>
        <dbReference type="ARBA" id="ARBA00006739"/>
    </source>
</evidence>
<keyword evidence="2" id="KW-0328">Glycosyltransferase</keyword>
<evidence type="ECO:0000313" key="6">
    <source>
        <dbReference type="Proteomes" id="UP001203665"/>
    </source>
</evidence>
<reference evidence="5" key="1">
    <citation type="submission" date="2022-06" db="EMBL/GenBank/DDBJ databases">
        <title>Alkalicoccobacillus porphyridii sp. nov., isolated from a marine red alga, Porphyridium purpureum and reclassification of Shouchella plakortidis and Shouchella gibsonii as Alkalicoccobacillus plakortidis comb. nov. and Alkalicoccobacillus gibsonii comb. nov.</title>
        <authorList>
            <person name="Kim K.H."/>
            <person name="Lee J.K."/>
            <person name="Han D.M."/>
            <person name="Baek J.H."/>
            <person name="Jeon C.O."/>
        </authorList>
    </citation>
    <scope>NUCLEOTIDE SEQUENCE</scope>
    <source>
        <strain evidence="5">DSM 19153</strain>
    </source>
</reference>
<dbReference type="EMBL" id="JAMQJY010000001">
    <property type="protein sequence ID" value="MCM2675025.1"/>
    <property type="molecule type" value="Genomic_DNA"/>
</dbReference>
<dbReference type="InterPro" id="IPR029044">
    <property type="entry name" value="Nucleotide-diphossugar_trans"/>
</dbReference>
<organism evidence="5 6">
    <name type="scientific">Alkalicoccobacillus plakortidis</name>
    <dbReference type="NCBI Taxonomy" id="444060"/>
    <lineage>
        <taxon>Bacteria</taxon>
        <taxon>Bacillati</taxon>
        <taxon>Bacillota</taxon>
        <taxon>Bacilli</taxon>
        <taxon>Bacillales</taxon>
        <taxon>Bacillaceae</taxon>
        <taxon>Alkalicoccobacillus</taxon>
    </lineage>
</organism>
<comment type="similarity">
    <text evidence="1">Belongs to the glycosyltransferase 2 family.</text>
</comment>
<dbReference type="Proteomes" id="UP001203665">
    <property type="component" value="Unassembled WGS sequence"/>
</dbReference>
<evidence type="ECO:0000313" key="5">
    <source>
        <dbReference type="EMBL" id="MCM2675025.1"/>
    </source>
</evidence>
<dbReference type="InterPro" id="IPR001173">
    <property type="entry name" value="Glyco_trans_2-like"/>
</dbReference>
<evidence type="ECO:0000256" key="2">
    <source>
        <dbReference type="ARBA" id="ARBA00022676"/>
    </source>
</evidence>
<evidence type="ECO:0000259" key="4">
    <source>
        <dbReference type="Pfam" id="PF00535"/>
    </source>
</evidence>
<dbReference type="PANTHER" id="PTHR43398">
    <property type="entry name" value="DOLICHOL-PHOSPHATE MANNOSYLTRANSFERASE SUBUNIT 1"/>
    <property type="match status" value="1"/>
</dbReference>